<dbReference type="GO" id="GO:0030313">
    <property type="term" value="C:cell envelope"/>
    <property type="evidence" value="ECO:0007669"/>
    <property type="project" value="UniProtKB-SubCell"/>
</dbReference>
<keyword evidence="5" id="KW-0676">Redox-active center</keyword>
<dbReference type="PROSITE" id="PS00194">
    <property type="entry name" value="THIOREDOXIN_1"/>
    <property type="match status" value="1"/>
</dbReference>
<dbReference type="InterPro" id="IPR013766">
    <property type="entry name" value="Thioredoxin_domain"/>
</dbReference>
<sequence>MTDRMGRTVPTGQLTRAARGASGRRWLAGLLTPLVLAAAGCTTGGSDPTPDPEPAPFAACAALTAPPAEAAPPATATGAEPTGRPGPDDPPHSPGQGPPPADVPQLPAIELPCFTGGEPVALTGIRGPAVINVWASWCTPCRKELPAFQRLADRSTGQLHVVGVDVRDRKPAAVSLAETYGLTFPNLFDPDEELLRGLARNFVPMTLFVDGTGTVRHLDVSGALDDAALTALVGEHLGVVVGP</sequence>
<dbReference type="GO" id="GO:0016491">
    <property type="term" value="F:oxidoreductase activity"/>
    <property type="evidence" value="ECO:0007669"/>
    <property type="project" value="InterPro"/>
</dbReference>
<feature type="region of interest" description="Disordered" evidence="6">
    <location>
        <begin position="1"/>
        <end position="20"/>
    </location>
</feature>
<feature type="region of interest" description="Disordered" evidence="6">
    <location>
        <begin position="44"/>
        <end position="107"/>
    </location>
</feature>
<dbReference type="GO" id="GO:0016209">
    <property type="term" value="F:antioxidant activity"/>
    <property type="evidence" value="ECO:0007669"/>
    <property type="project" value="InterPro"/>
</dbReference>
<evidence type="ECO:0000259" key="7">
    <source>
        <dbReference type="PROSITE" id="PS51352"/>
    </source>
</evidence>
<dbReference type="Proteomes" id="UP000680866">
    <property type="component" value="Chromosome"/>
</dbReference>
<gene>
    <name evidence="8" type="ORF">Prubr_29650</name>
</gene>
<protein>
    <recommendedName>
        <fullName evidence="7">Thioredoxin domain-containing protein</fullName>
    </recommendedName>
</protein>
<dbReference type="InterPro" id="IPR000866">
    <property type="entry name" value="AhpC/TSA"/>
</dbReference>
<dbReference type="PANTHER" id="PTHR42852">
    <property type="entry name" value="THIOL:DISULFIDE INTERCHANGE PROTEIN DSBE"/>
    <property type="match status" value="1"/>
</dbReference>
<feature type="compositionally biased region" description="Pro residues" evidence="6">
    <location>
        <begin position="92"/>
        <end position="102"/>
    </location>
</feature>
<feature type="domain" description="Thioredoxin" evidence="7">
    <location>
        <begin position="100"/>
        <end position="238"/>
    </location>
</feature>
<reference evidence="8" key="1">
    <citation type="submission" date="2020-08" db="EMBL/GenBank/DDBJ databases">
        <title>Whole genome shotgun sequence of Polymorphospora rubra NBRC 101157.</title>
        <authorList>
            <person name="Komaki H."/>
            <person name="Tamura T."/>
        </authorList>
    </citation>
    <scope>NUCLEOTIDE SEQUENCE</scope>
    <source>
        <strain evidence="8">NBRC 101157</strain>
    </source>
</reference>
<evidence type="ECO:0000256" key="1">
    <source>
        <dbReference type="ARBA" id="ARBA00004196"/>
    </source>
</evidence>
<organism evidence="8 9">
    <name type="scientific">Polymorphospora rubra</name>
    <dbReference type="NCBI Taxonomy" id="338584"/>
    <lineage>
        <taxon>Bacteria</taxon>
        <taxon>Bacillati</taxon>
        <taxon>Actinomycetota</taxon>
        <taxon>Actinomycetes</taxon>
        <taxon>Micromonosporales</taxon>
        <taxon>Micromonosporaceae</taxon>
        <taxon>Polymorphospora</taxon>
    </lineage>
</organism>
<dbReference type="SUPFAM" id="SSF52833">
    <property type="entry name" value="Thioredoxin-like"/>
    <property type="match status" value="1"/>
</dbReference>
<dbReference type="InterPro" id="IPR036249">
    <property type="entry name" value="Thioredoxin-like_sf"/>
</dbReference>
<comment type="subcellular location">
    <subcellularLocation>
        <location evidence="1">Cell envelope</location>
    </subcellularLocation>
</comment>
<evidence type="ECO:0000256" key="2">
    <source>
        <dbReference type="ARBA" id="ARBA00022748"/>
    </source>
</evidence>
<keyword evidence="2" id="KW-0201">Cytochrome c-type biogenesis</keyword>
<keyword evidence="3" id="KW-0812">Transmembrane</keyword>
<evidence type="ECO:0000256" key="4">
    <source>
        <dbReference type="ARBA" id="ARBA00023157"/>
    </source>
</evidence>
<dbReference type="AlphaFoldDB" id="A0A810MZS6"/>
<dbReference type="Pfam" id="PF00578">
    <property type="entry name" value="AhpC-TSA"/>
    <property type="match status" value="1"/>
</dbReference>
<dbReference type="InterPro" id="IPR017937">
    <property type="entry name" value="Thioredoxin_CS"/>
</dbReference>
<evidence type="ECO:0000256" key="6">
    <source>
        <dbReference type="SAM" id="MobiDB-lite"/>
    </source>
</evidence>
<evidence type="ECO:0000256" key="5">
    <source>
        <dbReference type="ARBA" id="ARBA00023284"/>
    </source>
</evidence>
<accession>A0A810MZS6</accession>
<evidence type="ECO:0000313" key="8">
    <source>
        <dbReference type="EMBL" id="BCJ65944.1"/>
    </source>
</evidence>
<dbReference type="InterPro" id="IPR050553">
    <property type="entry name" value="Thioredoxin_ResA/DsbE_sf"/>
</dbReference>
<dbReference type="CDD" id="cd02966">
    <property type="entry name" value="TlpA_like_family"/>
    <property type="match status" value="1"/>
</dbReference>
<keyword evidence="3" id="KW-0735">Signal-anchor</keyword>
<evidence type="ECO:0000256" key="3">
    <source>
        <dbReference type="ARBA" id="ARBA00022968"/>
    </source>
</evidence>
<dbReference type="PANTHER" id="PTHR42852:SF6">
    <property type="entry name" value="THIOL:DISULFIDE INTERCHANGE PROTEIN DSBE"/>
    <property type="match status" value="1"/>
</dbReference>
<dbReference type="GO" id="GO:0017004">
    <property type="term" value="P:cytochrome complex assembly"/>
    <property type="evidence" value="ECO:0007669"/>
    <property type="project" value="UniProtKB-KW"/>
</dbReference>
<dbReference type="Gene3D" id="3.40.30.10">
    <property type="entry name" value="Glutaredoxin"/>
    <property type="match status" value="1"/>
</dbReference>
<feature type="compositionally biased region" description="Low complexity" evidence="6">
    <location>
        <begin position="56"/>
        <end position="85"/>
    </location>
</feature>
<dbReference type="PROSITE" id="PS51352">
    <property type="entry name" value="THIOREDOXIN_2"/>
    <property type="match status" value="1"/>
</dbReference>
<keyword evidence="4" id="KW-1015">Disulfide bond</keyword>
<dbReference type="EMBL" id="AP023359">
    <property type="protein sequence ID" value="BCJ65944.1"/>
    <property type="molecule type" value="Genomic_DNA"/>
</dbReference>
<dbReference type="KEGG" id="pry:Prubr_29650"/>
<evidence type="ECO:0000313" key="9">
    <source>
        <dbReference type="Proteomes" id="UP000680866"/>
    </source>
</evidence>
<keyword evidence="9" id="KW-1185">Reference proteome</keyword>
<proteinExistence type="predicted"/>
<name>A0A810MZS6_9ACTN</name>